<reference evidence="1 2" key="1">
    <citation type="journal article" date="2019" name="Int. J. Syst. Evol. Microbiol.">
        <title>The Global Catalogue of Microorganisms (GCM) 10K type strain sequencing project: providing services to taxonomists for standard genome sequencing and annotation.</title>
        <authorList>
            <consortium name="The Broad Institute Genomics Platform"/>
            <consortium name="The Broad Institute Genome Sequencing Center for Infectious Disease"/>
            <person name="Wu L."/>
            <person name="Ma J."/>
        </authorList>
    </citation>
    <scope>NUCLEOTIDE SEQUENCE [LARGE SCALE GENOMIC DNA]</scope>
    <source>
        <strain evidence="1 2">XZYJ18</strain>
    </source>
</reference>
<protein>
    <submittedName>
        <fullName evidence="1">Uncharacterized protein</fullName>
    </submittedName>
</protein>
<dbReference type="EMBL" id="JBHSHT010000001">
    <property type="protein sequence ID" value="MFC4823970.1"/>
    <property type="molecule type" value="Genomic_DNA"/>
</dbReference>
<dbReference type="RefSeq" id="WP_256568006.1">
    <property type="nucleotide sequence ID" value="NZ_CP100401.1"/>
</dbReference>
<dbReference type="GeneID" id="73908189"/>
<accession>A0ABD5PZP2</accession>
<dbReference type="AlphaFoldDB" id="A0ABD5PZP2"/>
<comment type="caution">
    <text evidence="1">The sequence shown here is derived from an EMBL/GenBank/DDBJ whole genome shotgun (WGS) entry which is preliminary data.</text>
</comment>
<gene>
    <name evidence="1" type="ORF">ACFO9K_06820</name>
</gene>
<organism evidence="1 2">
    <name type="scientific">Halorussus aquaticus</name>
    <dbReference type="NCBI Taxonomy" id="2953748"/>
    <lineage>
        <taxon>Archaea</taxon>
        <taxon>Methanobacteriati</taxon>
        <taxon>Methanobacteriota</taxon>
        <taxon>Stenosarchaea group</taxon>
        <taxon>Halobacteria</taxon>
        <taxon>Halobacteriales</taxon>
        <taxon>Haladaptataceae</taxon>
        <taxon>Halorussus</taxon>
    </lineage>
</organism>
<sequence length="41" mass="4790">MTTENRDGEDRLVGERRDDEIDRLFGSLPTVRVSRLPDDEE</sequence>
<dbReference type="Proteomes" id="UP001595945">
    <property type="component" value="Unassembled WGS sequence"/>
</dbReference>
<keyword evidence="2" id="KW-1185">Reference proteome</keyword>
<evidence type="ECO:0000313" key="1">
    <source>
        <dbReference type="EMBL" id="MFC4823970.1"/>
    </source>
</evidence>
<proteinExistence type="predicted"/>
<name>A0ABD5PZP2_9EURY</name>
<evidence type="ECO:0000313" key="2">
    <source>
        <dbReference type="Proteomes" id="UP001595945"/>
    </source>
</evidence>